<dbReference type="EMBL" id="JANAWD010000299">
    <property type="protein sequence ID" value="KAJ3481874.1"/>
    <property type="molecule type" value="Genomic_DNA"/>
</dbReference>
<evidence type="ECO:0000313" key="2">
    <source>
        <dbReference type="Proteomes" id="UP001212997"/>
    </source>
</evidence>
<accession>A0AAD5V128</accession>
<name>A0AAD5V128_9APHY</name>
<dbReference type="AlphaFoldDB" id="A0AAD5V128"/>
<comment type="caution">
    <text evidence="1">The sequence shown here is derived from an EMBL/GenBank/DDBJ whole genome shotgun (WGS) entry which is preliminary data.</text>
</comment>
<keyword evidence="2" id="KW-1185">Reference proteome</keyword>
<dbReference type="Proteomes" id="UP001212997">
    <property type="component" value="Unassembled WGS sequence"/>
</dbReference>
<organism evidence="1 2">
    <name type="scientific">Meripilus lineatus</name>
    <dbReference type="NCBI Taxonomy" id="2056292"/>
    <lineage>
        <taxon>Eukaryota</taxon>
        <taxon>Fungi</taxon>
        <taxon>Dikarya</taxon>
        <taxon>Basidiomycota</taxon>
        <taxon>Agaricomycotina</taxon>
        <taxon>Agaricomycetes</taxon>
        <taxon>Polyporales</taxon>
        <taxon>Meripilaceae</taxon>
        <taxon>Meripilus</taxon>
    </lineage>
</organism>
<protein>
    <submittedName>
        <fullName evidence="1">Uncharacterized protein</fullName>
    </submittedName>
</protein>
<reference evidence="1" key="1">
    <citation type="submission" date="2022-07" db="EMBL/GenBank/DDBJ databases">
        <title>Genome Sequence of Physisporinus lineatus.</title>
        <authorList>
            <person name="Buettner E."/>
        </authorList>
    </citation>
    <scope>NUCLEOTIDE SEQUENCE</scope>
    <source>
        <strain evidence="1">VT162</strain>
    </source>
</reference>
<evidence type="ECO:0000313" key="1">
    <source>
        <dbReference type="EMBL" id="KAJ3481874.1"/>
    </source>
</evidence>
<proteinExistence type="predicted"/>
<gene>
    <name evidence="1" type="ORF">NLI96_g7364</name>
</gene>
<sequence>MGDRPELTLTELTRILYLYSVFREHDYLIAMKFKEDDAYSTADSLEEEDEAKLQSQKIGASLGGFIAPFQFINSITATLTRDESKVFAASIFVGSAKKVLVEDNSPFILCIAKDGPIPPSQEVTQYLQETWNKLQSIAKVDLSTERATMSARYAVFQNSKQYRSLWEDLYRHVFAWCYPKSHYIIQQYCTLAKRFTIAMRSCLRRAPAEGEKGKTTPGLNQRNALQKVIDLIDDVVHIAEDYAPGTLELDRTSGEKLFSALADSDVTWRGVRKASLKQWQLAYQKEIRWEYGGSYWLDFPPFFGLALSFTLMADHE</sequence>